<protein>
    <recommendedName>
        <fullName evidence="4">DUF155 domain-containing protein</fullName>
    </recommendedName>
</protein>
<evidence type="ECO:0000313" key="3">
    <source>
        <dbReference type="Proteomes" id="UP000734854"/>
    </source>
</evidence>
<dbReference type="PANTHER" id="PTHR16255">
    <property type="entry name" value="REQUIRED FOR MEIOTIC NUCLEAR DIVISION PROTEIN 1 HOMOLOG"/>
    <property type="match status" value="1"/>
</dbReference>
<dbReference type="Proteomes" id="UP000734854">
    <property type="component" value="Unassembled WGS sequence"/>
</dbReference>
<name>A0A8J5EVS4_ZINOF</name>
<reference evidence="2 3" key="1">
    <citation type="submission" date="2020-08" db="EMBL/GenBank/DDBJ databases">
        <title>Plant Genome Project.</title>
        <authorList>
            <person name="Zhang R.-G."/>
        </authorList>
    </citation>
    <scope>NUCLEOTIDE SEQUENCE [LARGE SCALE GENOMIC DNA]</scope>
    <source>
        <tissue evidence="2">Rhizome</tissue>
    </source>
</reference>
<evidence type="ECO:0000313" key="2">
    <source>
        <dbReference type="EMBL" id="KAG6475055.1"/>
    </source>
</evidence>
<feature type="region of interest" description="Disordered" evidence="1">
    <location>
        <begin position="1"/>
        <end position="38"/>
    </location>
</feature>
<proteinExistence type="predicted"/>
<keyword evidence="3" id="KW-1185">Reference proteome</keyword>
<dbReference type="InterPro" id="IPR051624">
    <property type="entry name" value="RMD1/Sad1-interacting"/>
</dbReference>
<dbReference type="EMBL" id="JACMSC010000018">
    <property type="protein sequence ID" value="KAG6475055.1"/>
    <property type="molecule type" value="Genomic_DNA"/>
</dbReference>
<sequence>MIASLGSPPPSLLTRRSDTKRGKSHPASMRISSPCDFDDGGGGLNDSIDLRSLQSESAFNVIPPTSRFIIYVVLRYYDPHVFNSVFQLMEAGFSDSRCNYMVVFHYGSVVLFNVSDHEAHGYLKIVEKHASSLLPDMRKDGKDLHHCWN</sequence>
<dbReference type="PANTHER" id="PTHR16255:SF6">
    <property type="entry name" value="PROTEIN RETARDED ROOT GROWTH-LIKE"/>
    <property type="match status" value="1"/>
</dbReference>
<dbReference type="AlphaFoldDB" id="A0A8J5EVS4"/>
<comment type="caution">
    <text evidence="2">The sequence shown here is derived from an EMBL/GenBank/DDBJ whole genome shotgun (WGS) entry which is preliminary data.</text>
</comment>
<evidence type="ECO:0008006" key="4">
    <source>
        <dbReference type="Google" id="ProtNLM"/>
    </source>
</evidence>
<evidence type="ECO:0000256" key="1">
    <source>
        <dbReference type="SAM" id="MobiDB-lite"/>
    </source>
</evidence>
<organism evidence="2 3">
    <name type="scientific">Zingiber officinale</name>
    <name type="common">Ginger</name>
    <name type="synonym">Amomum zingiber</name>
    <dbReference type="NCBI Taxonomy" id="94328"/>
    <lineage>
        <taxon>Eukaryota</taxon>
        <taxon>Viridiplantae</taxon>
        <taxon>Streptophyta</taxon>
        <taxon>Embryophyta</taxon>
        <taxon>Tracheophyta</taxon>
        <taxon>Spermatophyta</taxon>
        <taxon>Magnoliopsida</taxon>
        <taxon>Liliopsida</taxon>
        <taxon>Zingiberales</taxon>
        <taxon>Zingiberaceae</taxon>
        <taxon>Zingiber</taxon>
    </lineage>
</organism>
<accession>A0A8J5EVS4</accession>
<gene>
    <name evidence="2" type="ORF">ZIOFF_064272</name>
</gene>